<dbReference type="Proteomes" id="UP000334923">
    <property type="component" value="Unassembled WGS sequence"/>
</dbReference>
<evidence type="ECO:0000313" key="2">
    <source>
        <dbReference type="Proteomes" id="UP000334923"/>
    </source>
</evidence>
<dbReference type="EC" id="1.2.4.1" evidence="1"/>
<dbReference type="EMBL" id="CABFVA020000042">
    <property type="protein sequence ID" value="VVM06114.1"/>
    <property type="molecule type" value="Genomic_DNA"/>
</dbReference>
<organism evidence="1 2">
    <name type="scientific">Methylacidimicrobium tartarophylax</name>
    <dbReference type="NCBI Taxonomy" id="1041768"/>
    <lineage>
        <taxon>Bacteria</taxon>
        <taxon>Pseudomonadati</taxon>
        <taxon>Verrucomicrobiota</taxon>
        <taxon>Methylacidimicrobium</taxon>
    </lineage>
</organism>
<dbReference type="GO" id="GO:0004739">
    <property type="term" value="F:pyruvate dehydrogenase (acetyl-transferring) activity"/>
    <property type="evidence" value="ECO:0007669"/>
    <property type="project" value="UniProtKB-EC"/>
</dbReference>
<dbReference type="AlphaFoldDB" id="A0A5E6MKV1"/>
<dbReference type="Gene3D" id="3.40.50.970">
    <property type="match status" value="1"/>
</dbReference>
<proteinExistence type="predicted"/>
<name>A0A5E6MKV1_9BACT</name>
<feature type="non-terminal residue" evidence="1">
    <location>
        <position position="1"/>
    </location>
</feature>
<reference evidence="1 2" key="1">
    <citation type="submission" date="2019-09" db="EMBL/GenBank/DDBJ databases">
        <authorList>
            <person name="Cremers G."/>
        </authorList>
    </citation>
    <scope>NUCLEOTIDE SEQUENCE [LARGE SCALE GENOMIC DNA]</scope>
    <source>
        <strain evidence="1">4A</strain>
    </source>
</reference>
<sequence>EEREILSDAVAKQIDAEARAEVQDALTFAEQSPEPDLALAFSLPFSPEDQIDPIPRPRYSDI</sequence>
<keyword evidence="1" id="KW-0670">Pyruvate</keyword>
<evidence type="ECO:0000313" key="1">
    <source>
        <dbReference type="EMBL" id="VVM06114.1"/>
    </source>
</evidence>
<keyword evidence="1" id="KW-0560">Oxidoreductase</keyword>
<gene>
    <name evidence="1" type="primary">PDHA</name>
    <name evidence="1" type="synonym">pdhA</name>
    <name evidence="1" type="ORF">MAMT_00984</name>
</gene>
<keyword evidence="2" id="KW-1185">Reference proteome</keyword>
<accession>A0A5E6MKV1</accession>
<protein>
    <submittedName>
        <fullName evidence="1">Partial pyruvate dehydrogenase E1 component alpha subunit</fullName>
        <ecNumber evidence="1">1.2.4.1</ecNumber>
    </submittedName>
</protein>